<reference evidence="2 3" key="1">
    <citation type="submission" date="2023-08" db="EMBL/GenBank/DDBJ databases">
        <title>Bioegradation of LLDPE and BLDPE plastic by marine bacteria from coast plastic debris.</title>
        <authorList>
            <person name="Rong Z."/>
        </authorList>
    </citation>
    <scope>NUCLEOTIDE SEQUENCE [LARGE SCALE GENOMIC DNA]</scope>
    <source>
        <strain evidence="2 3">Z-2</strain>
    </source>
</reference>
<proteinExistence type="predicted"/>
<dbReference type="Pfam" id="PF03457">
    <property type="entry name" value="HA"/>
    <property type="match status" value="2"/>
</dbReference>
<evidence type="ECO:0000259" key="1">
    <source>
        <dbReference type="Pfam" id="PF03457"/>
    </source>
</evidence>
<gene>
    <name evidence="2" type="ORF">RD149_14285</name>
</gene>
<name>A0ABU2GTZ8_9ACTN</name>
<dbReference type="EMBL" id="JAVLUS010000011">
    <property type="protein sequence ID" value="MDS1114936.1"/>
    <property type="molecule type" value="Genomic_DNA"/>
</dbReference>
<comment type="caution">
    <text evidence="2">The sequence shown here is derived from an EMBL/GenBank/DDBJ whole genome shotgun (WGS) entry which is preliminary data.</text>
</comment>
<organism evidence="2 3">
    <name type="scientific">Gordonia westfalica</name>
    <dbReference type="NCBI Taxonomy" id="158898"/>
    <lineage>
        <taxon>Bacteria</taxon>
        <taxon>Bacillati</taxon>
        <taxon>Actinomycetota</taxon>
        <taxon>Actinomycetes</taxon>
        <taxon>Mycobacteriales</taxon>
        <taxon>Gordoniaceae</taxon>
        <taxon>Gordonia</taxon>
    </lineage>
</organism>
<dbReference type="PANTHER" id="PTHR33418">
    <property type="entry name" value="HELICASE-ASSOCIATED"/>
    <property type="match status" value="1"/>
</dbReference>
<evidence type="ECO:0000313" key="3">
    <source>
        <dbReference type="Proteomes" id="UP001265083"/>
    </source>
</evidence>
<feature type="domain" description="Helicase-associated" evidence="1">
    <location>
        <begin position="78"/>
        <end position="135"/>
    </location>
</feature>
<keyword evidence="3" id="KW-1185">Reference proteome</keyword>
<dbReference type="RefSeq" id="WP_244278083.1">
    <property type="nucleotide sequence ID" value="NZ_FNLM01000034.1"/>
</dbReference>
<sequence>MRDAMFETGLVHFRRYVAVHGTSYIRQHEVFDGFPLGQWVTNRRTDYRVGRLSAERIALFENEFPDWQWRKQDAAFAVAFETGLAHLRRYVAAHGTSNARRRDTIDGFPIGTWVASRRADYRKGRLTAERIRRLETEFPDWQWTVRGRS</sequence>
<dbReference type="Proteomes" id="UP001265083">
    <property type="component" value="Unassembled WGS sequence"/>
</dbReference>
<dbReference type="PANTHER" id="PTHR33418:SF1">
    <property type="entry name" value="HELICASE-ASSOCIATED DOMAIN-CONTAINING PROTEIN"/>
    <property type="match status" value="1"/>
</dbReference>
<dbReference type="Gene3D" id="6.10.140.530">
    <property type="match status" value="2"/>
</dbReference>
<feature type="domain" description="Helicase-associated" evidence="1">
    <location>
        <begin position="3"/>
        <end position="61"/>
    </location>
</feature>
<dbReference type="InterPro" id="IPR005114">
    <property type="entry name" value="Helicase_assoc"/>
</dbReference>
<evidence type="ECO:0000313" key="2">
    <source>
        <dbReference type="EMBL" id="MDS1114936.1"/>
    </source>
</evidence>
<accession>A0ABU2GTZ8</accession>
<protein>
    <submittedName>
        <fullName evidence="2">Helicase associated domain-containing protein</fullName>
    </submittedName>
</protein>